<protein>
    <recommendedName>
        <fullName evidence="1">Polysaccharide pyruvyl transferase domain-containing protein</fullName>
    </recommendedName>
</protein>
<feature type="domain" description="Polysaccharide pyruvyl transferase" evidence="1">
    <location>
        <begin position="21"/>
        <end position="321"/>
    </location>
</feature>
<accession>A0A087D7W6</accession>
<dbReference type="RefSeq" id="WP_033891674.1">
    <property type="nucleotide sequence ID" value="NZ_JDUT01000016.1"/>
</dbReference>
<evidence type="ECO:0000313" key="3">
    <source>
        <dbReference type="Proteomes" id="UP000029066"/>
    </source>
</evidence>
<organism evidence="2 3">
    <name type="scientific">Bifidobacterium saguini DSM 23967</name>
    <dbReference type="NCBI Taxonomy" id="1437607"/>
    <lineage>
        <taxon>Bacteria</taxon>
        <taxon>Bacillati</taxon>
        <taxon>Actinomycetota</taxon>
        <taxon>Actinomycetes</taxon>
        <taxon>Bifidobacteriales</taxon>
        <taxon>Bifidobacteriaceae</taxon>
        <taxon>Bifidobacterium</taxon>
    </lineage>
</organism>
<dbReference type="Pfam" id="PF04230">
    <property type="entry name" value="PS_pyruv_trans"/>
    <property type="match status" value="1"/>
</dbReference>
<proteinExistence type="predicted"/>
<dbReference type="OrthoDB" id="9811182at2"/>
<dbReference type="InterPro" id="IPR007345">
    <property type="entry name" value="Polysacch_pyruvyl_Trfase"/>
</dbReference>
<dbReference type="Proteomes" id="UP000029066">
    <property type="component" value="Unassembled WGS sequence"/>
</dbReference>
<comment type="caution">
    <text evidence="2">The sequence shown here is derived from an EMBL/GenBank/DDBJ whole genome shotgun (WGS) entry which is preliminary data.</text>
</comment>
<reference evidence="2 3" key="1">
    <citation type="submission" date="2014-03" db="EMBL/GenBank/DDBJ databases">
        <title>Genomics of Bifidobacteria.</title>
        <authorList>
            <person name="Ventura M."/>
            <person name="Milani C."/>
            <person name="Lugli G.A."/>
        </authorList>
    </citation>
    <scope>NUCLEOTIDE SEQUENCE [LARGE SCALE GENOMIC DNA]</scope>
    <source>
        <strain evidence="2 3">DSM 23967</strain>
    </source>
</reference>
<dbReference type="EMBL" id="JGZN01000014">
    <property type="protein sequence ID" value="KFI91616.1"/>
    <property type="molecule type" value="Genomic_DNA"/>
</dbReference>
<dbReference type="AlphaFoldDB" id="A0A087D7W6"/>
<evidence type="ECO:0000259" key="1">
    <source>
        <dbReference type="Pfam" id="PF04230"/>
    </source>
</evidence>
<gene>
    <name evidence="2" type="ORF">BISA_2281</name>
</gene>
<name>A0A087D7W6_9BIFI</name>
<dbReference type="STRING" id="1437607.BISA_2281"/>
<evidence type="ECO:0000313" key="2">
    <source>
        <dbReference type="EMBL" id="KFI91616.1"/>
    </source>
</evidence>
<sequence>MTALASNKPTVAVVTLHNSPNYGSCLQTYATQKVLARVGADPTIVDYYRADAIPENETDRALNGQVASKMPIFKIPGVKALARIPVSHMVKRRAAPLNAFRHSKLNLTPRPYYSIDELEQDPPKADIYCTGSDQVWNSTWNKGFEKAFYLTFAPEGAKKIAYAASIGKSKLDDWEIEPMREELLKYSHISVREAEAADLLDSIGIRGAVPVIDPTLMLTRDDWAELHSDDVPKEPFILIYQLNRNHEFDEYAKRLSEKLGLPLYRIAYGINERRTGVHTIVCPTVEQFVSLFMSAEYVVTDSFHGTAFSMNLAKKFVSISPGRFSGRIMNLLEMTGETDQYLQDYRDLSVIDNPIDYQHVHQVFETKRGEALAFLNTAIND</sequence>